<feature type="transmembrane region" description="Helical" evidence="2">
    <location>
        <begin position="38"/>
        <end position="56"/>
    </location>
</feature>
<feature type="chain" id="PRO_5019146717" evidence="3">
    <location>
        <begin position="23"/>
        <end position="201"/>
    </location>
</feature>
<dbReference type="Proteomes" id="UP000283269">
    <property type="component" value="Unassembled WGS sequence"/>
</dbReference>
<comment type="caution">
    <text evidence="4">The sequence shown here is derived from an EMBL/GenBank/DDBJ whole genome shotgun (WGS) entry which is preliminary data.</text>
</comment>
<reference evidence="4 5" key="1">
    <citation type="journal article" date="2018" name="Evol. Lett.">
        <title>Horizontal gene cluster transfer increased hallucinogenic mushroom diversity.</title>
        <authorList>
            <person name="Reynolds H.T."/>
            <person name="Vijayakumar V."/>
            <person name="Gluck-Thaler E."/>
            <person name="Korotkin H.B."/>
            <person name="Matheny P.B."/>
            <person name="Slot J.C."/>
        </authorList>
    </citation>
    <scope>NUCLEOTIDE SEQUENCE [LARGE SCALE GENOMIC DNA]</scope>
    <source>
        <strain evidence="4 5">2631</strain>
    </source>
</reference>
<name>A0A409XTS0_PSICY</name>
<dbReference type="OrthoDB" id="3064347at2759"/>
<keyword evidence="5" id="KW-1185">Reference proteome</keyword>
<keyword evidence="2" id="KW-1133">Transmembrane helix</keyword>
<dbReference type="AlphaFoldDB" id="A0A409XTS0"/>
<keyword evidence="2" id="KW-0812">Transmembrane</keyword>
<protein>
    <submittedName>
        <fullName evidence="4">Uncharacterized protein</fullName>
    </submittedName>
</protein>
<evidence type="ECO:0000256" key="2">
    <source>
        <dbReference type="SAM" id="Phobius"/>
    </source>
</evidence>
<dbReference type="EMBL" id="NHYD01000467">
    <property type="protein sequence ID" value="PPQ94091.1"/>
    <property type="molecule type" value="Genomic_DNA"/>
</dbReference>
<gene>
    <name evidence="4" type="ORF">CVT25_009241</name>
</gene>
<evidence type="ECO:0000313" key="5">
    <source>
        <dbReference type="Proteomes" id="UP000283269"/>
    </source>
</evidence>
<evidence type="ECO:0000256" key="1">
    <source>
        <dbReference type="SAM" id="MobiDB-lite"/>
    </source>
</evidence>
<feature type="region of interest" description="Disordered" evidence="1">
    <location>
        <begin position="87"/>
        <end position="201"/>
    </location>
</feature>
<dbReference type="InParanoid" id="A0A409XTS0"/>
<feature type="signal peptide" evidence="3">
    <location>
        <begin position="1"/>
        <end position="22"/>
    </location>
</feature>
<keyword evidence="3" id="KW-0732">Signal</keyword>
<feature type="compositionally biased region" description="Polar residues" evidence="1">
    <location>
        <begin position="91"/>
        <end position="101"/>
    </location>
</feature>
<evidence type="ECO:0000313" key="4">
    <source>
        <dbReference type="EMBL" id="PPQ94091.1"/>
    </source>
</evidence>
<organism evidence="4 5">
    <name type="scientific">Psilocybe cyanescens</name>
    <dbReference type="NCBI Taxonomy" id="93625"/>
    <lineage>
        <taxon>Eukaryota</taxon>
        <taxon>Fungi</taxon>
        <taxon>Dikarya</taxon>
        <taxon>Basidiomycota</taxon>
        <taxon>Agaricomycotina</taxon>
        <taxon>Agaricomycetes</taxon>
        <taxon>Agaricomycetidae</taxon>
        <taxon>Agaricales</taxon>
        <taxon>Agaricineae</taxon>
        <taxon>Strophariaceae</taxon>
        <taxon>Psilocybe</taxon>
    </lineage>
</organism>
<sequence>MTISNQLTALLFFVSLLSSANAQINNHNRPRRSWGRVVAGVIIGGVAGLILLCLMLRMMQRRRFARAHPGAQPNFFAGKPMFGGPWGHSNAPVSPQPASQFNNGGPGYSNYNPSNSFHSPQNALQSPALAANPEYPAPNGPLPPPAYGQDANYEGKYAPPSGPPPPVNMRTNSNYSPPPGPPPAAHTTGQDNSPFIGGFRS</sequence>
<proteinExistence type="predicted"/>
<evidence type="ECO:0000256" key="3">
    <source>
        <dbReference type="SAM" id="SignalP"/>
    </source>
</evidence>
<feature type="compositionally biased region" description="Pro residues" evidence="1">
    <location>
        <begin position="135"/>
        <end position="146"/>
    </location>
</feature>
<accession>A0A409XTS0</accession>
<keyword evidence="2" id="KW-0472">Membrane</keyword>